<dbReference type="PROSITE" id="PS51015">
    <property type="entry name" value="YDG"/>
    <property type="match status" value="1"/>
</dbReference>
<dbReference type="PANTHER" id="PTHR45660:SF13">
    <property type="entry name" value="HISTONE-LYSINE N-METHYLTRANSFERASE SETMAR"/>
    <property type="match status" value="1"/>
</dbReference>
<dbReference type="OrthoDB" id="5792673at2759"/>
<feature type="region of interest" description="Disordered" evidence="4">
    <location>
        <begin position="270"/>
        <end position="298"/>
    </location>
</feature>
<reference evidence="7" key="1">
    <citation type="submission" date="2020-12" db="EMBL/GenBank/DDBJ databases">
        <authorList>
            <person name="Iha C."/>
        </authorList>
    </citation>
    <scope>NUCLEOTIDE SEQUENCE</scope>
</reference>
<keyword evidence="2 3" id="KW-0539">Nucleus</keyword>
<dbReference type="InterPro" id="IPR047365">
    <property type="entry name" value="Tudor_AtPTM-like"/>
</dbReference>
<dbReference type="SMART" id="SM00466">
    <property type="entry name" value="SRA"/>
    <property type="match status" value="1"/>
</dbReference>
<sequence length="961" mass="106372">MAIHLYPLFEKSLRHRLTVFPIPVTVASLAPSQEGIQGDRNNSGVDIVSLADGRHRPCASQNCRTMQQGSTWVRTRGCASGADPALDSLEVNNAMTEVRHKKLCLLYTECCLKLKEANTVGNWERPTMVGGRARHDMYGREKCVQGCHPAMNGGTVSYADSPGDSELCLPETDDSDRGQNSADLVAGSERGGKATGVDSDSDAEKGGDAFVGRQVRKRFGRKFYAGKVTRYDPAVDWYLVEYEDGDSEEVGYEELVTIIKPQKSGAVKKGAKTALGDKRKGEEEMANGHGTKRSRSTGRWLSPEDRFALRIERLKPADWPVEAEKILASLGENPLENDHEWQLPSRKESVEKAQGIWHLLPEAVDFLMAAEADVNACIINLPSCLRRIKEVQKEFYVTLREAEYEEKVRINKNLSLAMSGENNTSNALRMTERRMEGKRLYNQNIVGHIPGVPIGIQVQSRAELNCLSLHNSRSTSICCIRCSQISGVTSMPEVGGSIAASVVVPQPQEESDGDEGELIYTGLGGVSLVSRPKAALKRRVFSGTGCKPSGNGKKDSCHQTNNALENNHRLGIPFRLIRKLRSFAGVTKYVWLYAGLWVVSHVWWEVGDEGFSIPKFKFVRLTPDAGDGLHMERASAIFKGILSSKEEVICDDLSCGLEYPMKIQVVNGVDDVTDLWNDAPDPLSMSGENSSVKPNFTYITDYAYGDDVPAPKPLGKWGYRCALHIAHGKVAELNGELPFANCGAQVPLLVERRCILYECGLWSGCPLYPNCPQSVTGRGIHFKLQVFRTANRGWGVRALEGIPMGAYVCTYVGEVLHHQNAEKLTDKRYLFDLCKRTDMTDDNQYLDVPMDNVEVTYAVNAKHRGNIARFINHSCDPNLYVQPVLSDHHQKDLPKICLFSMKAISKGEELTYDYGYQYVMNHLGGGCHCGSSRCICAKPASMISAWKYGDRGLDATDEMTE</sequence>
<evidence type="ECO:0000256" key="4">
    <source>
        <dbReference type="SAM" id="MobiDB-lite"/>
    </source>
</evidence>
<evidence type="ECO:0000256" key="3">
    <source>
        <dbReference type="PROSITE-ProRule" id="PRU00358"/>
    </source>
</evidence>
<dbReference type="GO" id="GO:0005694">
    <property type="term" value="C:chromosome"/>
    <property type="evidence" value="ECO:0007669"/>
    <property type="project" value="UniProtKB-SubCell"/>
</dbReference>
<name>A0A8S1IZM8_9CHLO</name>
<comment type="subcellular location">
    <subcellularLocation>
        <location evidence="1">Chromosome</location>
    </subcellularLocation>
    <subcellularLocation>
        <location evidence="3">Nucleus</location>
    </subcellularLocation>
</comment>
<dbReference type="GO" id="GO:0005634">
    <property type="term" value="C:nucleus"/>
    <property type="evidence" value="ECO:0007669"/>
    <property type="project" value="UniProtKB-SubCell"/>
</dbReference>
<dbReference type="InterPro" id="IPR046341">
    <property type="entry name" value="SET_dom_sf"/>
</dbReference>
<gene>
    <name evidence="7" type="ORF">OSTQU699_LOCUS4612</name>
</gene>
<dbReference type="Pfam" id="PF00856">
    <property type="entry name" value="SET"/>
    <property type="match status" value="1"/>
</dbReference>
<protein>
    <submittedName>
        <fullName evidence="7">Uncharacterized protein</fullName>
    </submittedName>
</protein>
<evidence type="ECO:0000256" key="2">
    <source>
        <dbReference type="ARBA" id="ARBA00023242"/>
    </source>
</evidence>
<dbReference type="InterPro" id="IPR051357">
    <property type="entry name" value="H3K9_HMTase_SUVAR3-9"/>
</dbReference>
<accession>A0A8S1IZM8</accession>
<dbReference type="Gene3D" id="2.30.280.10">
    <property type="entry name" value="SRA-YDG"/>
    <property type="match status" value="1"/>
</dbReference>
<proteinExistence type="predicted"/>
<dbReference type="Proteomes" id="UP000708148">
    <property type="component" value="Unassembled WGS sequence"/>
</dbReference>
<dbReference type="Pfam" id="PF21743">
    <property type="entry name" value="PTM_DIR17_Tudor"/>
    <property type="match status" value="1"/>
</dbReference>
<dbReference type="InterPro" id="IPR036987">
    <property type="entry name" value="SRA-YDG_sf"/>
</dbReference>
<evidence type="ECO:0000259" key="5">
    <source>
        <dbReference type="PROSITE" id="PS50280"/>
    </source>
</evidence>
<evidence type="ECO:0000313" key="7">
    <source>
        <dbReference type="EMBL" id="CAD7699253.1"/>
    </source>
</evidence>
<dbReference type="PROSITE" id="PS50280">
    <property type="entry name" value="SET"/>
    <property type="match status" value="1"/>
</dbReference>
<evidence type="ECO:0000256" key="1">
    <source>
        <dbReference type="ARBA" id="ARBA00004286"/>
    </source>
</evidence>
<dbReference type="InterPro" id="IPR015947">
    <property type="entry name" value="PUA-like_sf"/>
</dbReference>
<dbReference type="InterPro" id="IPR001214">
    <property type="entry name" value="SET_dom"/>
</dbReference>
<dbReference type="GO" id="GO:0003690">
    <property type="term" value="F:double-stranded DNA binding"/>
    <property type="evidence" value="ECO:0007669"/>
    <property type="project" value="TreeGrafter"/>
</dbReference>
<dbReference type="InterPro" id="IPR003105">
    <property type="entry name" value="SRA_YDG"/>
</dbReference>
<dbReference type="SUPFAM" id="SSF82199">
    <property type="entry name" value="SET domain"/>
    <property type="match status" value="1"/>
</dbReference>
<dbReference type="SUPFAM" id="SSF88697">
    <property type="entry name" value="PUA domain-like"/>
    <property type="match status" value="1"/>
</dbReference>
<feature type="region of interest" description="Disordered" evidence="4">
    <location>
        <begin position="155"/>
        <end position="207"/>
    </location>
</feature>
<evidence type="ECO:0000259" key="6">
    <source>
        <dbReference type="PROSITE" id="PS51015"/>
    </source>
</evidence>
<dbReference type="SMART" id="SM00317">
    <property type="entry name" value="SET"/>
    <property type="match status" value="1"/>
</dbReference>
<dbReference type="AlphaFoldDB" id="A0A8S1IZM8"/>
<dbReference type="EMBL" id="CAJHUC010000980">
    <property type="protein sequence ID" value="CAD7699253.1"/>
    <property type="molecule type" value="Genomic_DNA"/>
</dbReference>
<organism evidence="7 8">
    <name type="scientific">Ostreobium quekettii</name>
    <dbReference type="NCBI Taxonomy" id="121088"/>
    <lineage>
        <taxon>Eukaryota</taxon>
        <taxon>Viridiplantae</taxon>
        <taxon>Chlorophyta</taxon>
        <taxon>core chlorophytes</taxon>
        <taxon>Ulvophyceae</taxon>
        <taxon>TCBD clade</taxon>
        <taxon>Bryopsidales</taxon>
        <taxon>Ostreobineae</taxon>
        <taxon>Ostreobiaceae</taxon>
        <taxon>Ostreobium</taxon>
    </lineage>
</organism>
<feature type="domain" description="SET" evidence="5">
    <location>
        <begin position="782"/>
        <end position="915"/>
    </location>
</feature>
<dbReference type="PANTHER" id="PTHR45660">
    <property type="entry name" value="HISTONE-LYSINE N-METHYLTRANSFERASE SETMAR"/>
    <property type="match status" value="1"/>
</dbReference>
<comment type="caution">
    <text evidence="7">The sequence shown here is derived from an EMBL/GenBank/DDBJ whole genome shotgun (WGS) entry which is preliminary data.</text>
</comment>
<dbReference type="Pfam" id="PF02182">
    <property type="entry name" value="SAD_SRA"/>
    <property type="match status" value="1"/>
</dbReference>
<dbReference type="GO" id="GO:0042054">
    <property type="term" value="F:histone methyltransferase activity"/>
    <property type="evidence" value="ECO:0007669"/>
    <property type="project" value="TreeGrafter"/>
</dbReference>
<evidence type="ECO:0000313" key="8">
    <source>
        <dbReference type="Proteomes" id="UP000708148"/>
    </source>
</evidence>
<dbReference type="Gene3D" id="2.170.270.10">
    <property type="entry name" value="SET domain"/>
    <property type="match status" value="1"/>
</dbReference>
<feature type="domain" description="YDG" evidence="6">
    <location>
        <begin position="447"/>
        <end position="620"/>
    </location>
</feature>
<dbReference type="CDD" id="cd20401">
    <property type="entry name" value="Tudor_AtPTM-like"/>
    <property type="match status" value="1"/>
</dbReference>
<dbReference type="Gene3D" id="2.30.30.140">
    <property type="match status" value="1"/>
</dbReference>
<keyword evidence="8" id="KW-1185">Reference proteome</keyword>